<protein>
    <submittedName>
        <fullName evidence="1">Uncharacterized protein</fullName>
    </submittedName>
</protein>
<dbReference type="HOGENOM" id="CLU_210177_0_0_9"/>
<dbReference type="KEGG" id="csb:CLSA_c37660"/>
<dbReference type="AlphaFoldDB" id="U5MYZ2"/>
<dbReference type="PATRIC" id="fig|1345695.3.peg.3753"/>
<name>U5MYZ2_CLOSA</name>
<evidence type="ECO:0000313" key="1">
    <source>
        <dbReference type="EMBL" id="AGX44727.1"/>
    </source>
</evidence>
<reference evidence="1 2" key="1">
    <citation type="journal article" date="2013" name="Genome Announc.">
        <title>Complete Genome Sequence of the Solvent Producer Clostridium saccharobutylicum NCP262 (DSM 13864).</title>
        <authorList>
            <person name="Poehlein A."/>
            <person name="Hartwich K."/>
            <person name="Krabben P."/>
            <person name="Ehrenreich A."/>
            <person name="Liebl W."/>
            <person name="Durre P."/>
            <person name="Gottschalk G."/>
            <person name="Daniel R."/>
        </authorList>
    </citation>
    <scope>NUCLEOTIDE SEQUENCE [LARGE SCALE GENOMIC DNA]</scope>
    <source>
        <strain evidence="1">DSM 13864</strain>
    </source>
</reference>
<dbReference type="EMBL" id="CP006721">
    <property type="protein sequence ID" value="AGX44727.1"/>
    <property type="molecule type" value="Genomic_DNA"/>
</dbReference>
<evidence type="ECO:0000313" key="2">
    <source>
        <dbReference type="Proteomes" id="UP000017118"/>
    </source>
</evidence>
<gene>
    <name evidence="1" type="ORF">CLSA_c37660</name>
</gene>
<keyword evidence="2" id="KW-1185">Reference proteome</keyword>
<dbReference type="Proteomes" id="UP000017118">
    <property type="component" value="Chromosome"/>
</dbReference>
<accession>U5MYZ2</accession>
<sequence>MAVGISSVEVVPFLHVLNLLEEHARMGTTSTGRNPQLNYIATE</sequence>
<organism evidence="1 2">
    <name type="scientific">Clostridium saccharobutylicum DSM 13864</name>
    <dbReference type="NCBI Taxonomy" id="1345695"/>
    <lineage>
        <taxon>Bacteria</taxon>
        <taxon>Bacillati</taxon>
        <taxon>Bacillota</taxon>
        <taxon>Clostridia</taxon>
        <taxon>Eubacteriales</taxon>
        <taxon>Clostridiaceae</taxon>
        <taxon>Clostridium</taxon>
    </lineage>
</organism>
<proteinExistence type="predicted"/>